<reference evidence="2 3" key="1">
    <citation type="submission" date="2014-07" db="EMBL/GenBank/DDBJ databases">
        <title>Draft genome sequence of Thalassospira profundimaris 35.</title>
        <authorList>
            <person name="Lai Q."/>
            <person name="Shao Z."/>
        </authorList>
    </citation>
    <scope>NUCLEOTIDE SEQUENCE [LARGE SCALE GENOMIC DNA]</scope>
    <source>
        <strain evidence="2 3">35</strain>
    </source>
</reference>
<evidence type="ECO:0000313" key="2">
    <source>
        <dbReference type="EMBL" id="RCK37569.1"/>
    </source>
</evidence>
<dbReference type="RefSeq" id="WP_147250745.1">
    <property type="nucleotide sequence ID" value="NZ_JPWF01000005.1"/>
</dbReference>
<evidence type="ECO:0000313" key="3">
    <source>
        <dbReference type="Proteomes" id="UP000253226"/>
    </source>
</evidence>
<evidence type="ECO:0008006" key="4">
    <source>
        <dbReference type="Google" id="ProtNLM"/>
    </source>
</evidence>
<comment type="caution">
    <text evidence="2">The sequence shown here is derived from an EMBL/GenBank/DDBJ whole genome shotgun (WGS) entry which is preliminary data.</text>
</comment>
<accession>A0A367W8G4</accession>
<sequence length="435" mass="50108">MILNTTRIRTSGGFRNLKNHLLHKDLENERIELLVGWEGDFEKFHREAEFDGCKFSMRHISINAGRPMDDKNEHRAVELILSEFNANERPYILVRHTKKLSDGSPNNHLHLIVPERFLGRTLDSKFFKVRNEKISRLLELEFGHQLTVGRHNRSVAQFLSSQGDCPETLLHIAETPRPVASFGAAEHQELKRKGLQLPALKQEVKQAFKDASDISVFSEKLGEMNLVLRRGEKAFVIEHENGTFVGACHRLLKIRKMEFDNLMEEHNGSIAKRHRRNTEDEEEYRRHSKNLGAGRWREPTQSHDGPACRNRHRAKNDLSKVGLNRITDRRLEKRKKDIVRLFTSLGDRSPLDEETYQADYASFQETSSRVLAAYQRFKDSQGKGEVYRLIRNVENAIQASAFPLASSQDSASLQAETTEDKVRTIKPAPKFLPPF</sequence>
<evidence type="ECO:0000256" key="1">
    <source>
        <dbReference type="SAM" id="MobiDB-lite"/>
    </source>
</evidence>
<dbReference type="EMBL" id="JPWF01000005">
    <property type="protein sequence ID" value="RCK37569.1"/>
    <property type="molecule type" value="Genomic_DNA"/>
</dbReference>
<gene>
    <name evidence="2" type="ORF">TH19_09975</name>
</gene>
<organism evidence="2 3">
    <name type="scientific">Thalassospira profundimaris</name>
    <dbReference type="NCBI Taxonomy" id="502049"/>
    <lineage>
        <taxon>Bacteria</taxon>
        <taxon>Pseudomonadati</taxon>
        <taxon>Pseudomonadota</taxon>
        <taxon>Alphaproteobacteria</taxon>
        <taxon>Rhodospirillales</taxon>
        <taxon>Thalassospiraceae</taxon>
        <taxon>Thalassospira</taxon>
    </lineage>
</organism>
<protein>
    <recommendedName>
        <fullName evidence="4">Relaxase</fullName>
    </recommendedName>
</protein>
<dbReference type="AlphaFoldDB" id="A0A367W8G4"/>
<name>A0A367W8G4_9PROT</name>
<dbReference type="Proteomes" id="UP000253226">
    <property type="component" value="Unassembled WGS sequence"/>
</dbReference>
<proteinExistence type="predicted"/>
<feature type="region of interest" description="Disordered" evidence="1">
    <location>
        <begin position="270"/>
        <end position="316"/>
    </location>
</feature>
<dbReference type="OrthoDB" id="7285148at2"/>